<comment type="caution">
    <text evidence="2">The sequence shown here is derived from an EMBL/GenBank/DDBJ whole genome shotgun (WGS) entry which is preliminary data.</text>
</comment>
<name>A0ABW4QUL8_9BACT</name>
<evidence type="ECO:0008006" key="4">
    <source>
        <dbReference type="Google" id="ProtNLM"/>
    </source>
</evidence>
<keyword evidence="1" id="KW-0472">Membrane</keyword>
<feature type="transmembrane region" description="Helical" evidence="1">
    <location>
        <begin position="130"/>
        <end position="161"/>
    </location>
</feature>
<proteinExistence type="predicted"/>
<keyword evidence="1" id="KW-0812">Transmembrane</keyword>
<gene>
    <name evidence="2" type="ORF">ACFSDX_12565</name>
</gene>
<feature type="transmembrane region" description="Helical" evidence="1">
    <location>
        <begin position="360"/>
        <end position="377"/>
    </location>
</feature>
<evidence type="ECO:0000256" key="1">
    <source>
        <dbReference type="SAM" id="Phobius"/>
    </source>
</evidence>
<feature type="transmembrane region" description="Helical" evidence="1">
    <location>
        <begin position="418"/>
        <end position="435"/>
    </location>
</feature>
<feature type="transmembrane region" description="Helical" evidence="1">
    <location>
        <begin position="265"/>
        <end position="287"/>
    </location>
</feature>
<dbReference type="Proteomes" id="UP001597197">
    <property type="component" value="Unassembled WGS sequence"/>
</dbReference>
<dbReference type="EMBL" id="JBHUFD010000005">
    <property type="protein sequence ID" value="MFD1873268.1"/>
    <property type="molecule type" value="Genomic_DNA"/>
</dbReference>
<keyword evidence="3" id="KW-1185">Reference proteome</keyword>
<feature type="transmembrane region" description="Helical" evidence="1">
    <location>
        <begin position="332"/>
        <end position="351"/>
    </location>
</feature>
<dbReference type="RefSeq" id="WP_382313944.1">
    <property type="nucleotide sequence ID" value="NZ_JBHUFD010000005.1"/>
</dbReference>
<feature type="transmembrane region" description="Helical" evidence="1">
    <location>
        <begin position="28"/>
        <end position="51"/>
    </location>
</feature>
<feature type="transmembrane region" description="Helical" evidence="1">
    <location>
        <begin position="95"/>
        <end position="118"/>
    </location>
</feature>
<feature type="transmembrane region" description="Helical" evidence="1">
    <location>
        <begin position="210"/>
        <end position="230"/>
    </location>
</feature>
<reference evidence="3" key="1">
    <citation type="journal article" date="2019" name="Int. J. Syst. Evol. Microbiol.">
        <title>The Global Catalogue of Microorganisms (GCM) 10K type strain sequencing project: providing services to taxonomists for standard genome sequencing and annotation.</title>
        <authorList>
            <consortium name="The Broad Institute Genomics Platform"/>
            <consortium name="The Broad Institute Genome Sequencing Center for Infectious Disease"/>
            <person name="Wu L."/>
            <person name="Ma J."/>
        </authorList>
    </citation>
    <scope>NUCLEOTIDE SEQUENCE [LARGE SCALE GENOMIC DNA]</scope>
    <source>
        <strain evidence="3">CGMCC 1.15795</strain>
    </source>
</reference>
<feature type="transmembrane region" description="Helical" evidence="1">
    <location>
        <begin position="389"/>
        <end position="406"/>
    </location>
</feature>
<evidence type="ECO:0000313" key="2">
    <source>
        <dbReference type="EMBL" id="MFD1873268.1"/>
    </source>
</evidence>
<protein>
    <recommendedName>
        <fullName evidence="4">DUF2029 domain-containing protein</fullName>
    </recommendedName>
</protein>
<evidence type="ECO:0000313" key="3">
    <source>
        <dbReference type="Proteomes" id="UP001597197"/>
    </source>
</evidence>
<keyword evidence="1" id="KW-1133">Transmembrane helix</keyword>
<accession>A0ABW4QUL8</accession>
<organism evidence="2 3">
    <name type="scientific">Hymenobacter bucti</name>
    <dbReference type="NCBI Taxonomy" id="1844114"/>
    <lineage>
        <taxon>Bacteria</taxon>
        <taxon>Pseudomonadati</taxon>
        <taxon>Bacteroidota</taxon>
        <taxon>Cytophagia</taxon>
        <taxon>Cytophagales</taxon>
        <taxon>Hymenobacteraceae</taxon>
        <taxon>Hymenobacter</taxon>
    </lineage>
</organism>
<feature type="transmembrane region" description="Helical" evidence="1">
    <location>
        <begin position="167"/>
        <end position="198"/>
    </location>
</feature>
<sequence>MSGKQHSPAPVAGSLGPPAARYASLQVLALHLLLLAGITSALYCFGIIQYLPSGATLRNWDVIWYEQIKQSGYSYAPEGISNVAFFPLFPYLWRYSGLGLLGISLVNAVVFLGSATWLARQLALPARLQLLLLSTPVLLFMVVPYSEALFFAFGALLLVGLRQRRLGWWLVGLLGCGLTRSASTLFMPALGLMVLLWAGQPGQRRPALRWGALAVLVLALSVGVVALMQWQQTGEPWGFVKVKHAWGQFFRLPTLPLSDPSGIDMVWIDGLGVWVGVAAAVLCGWRLWQEIGRWRGRPSPPPLPLEVLFSLGYCASAGLFLLLFQGGSIWNAGRYLLTTPFVVVLLGYLATQPAWPWRRYAALAGATLLFWQVFGAYTLQFDNFTTPQALWYFGLLTVYLLLYLAWRQLRWQGEVTMLLYTVNMVLLLHLLDSLLKGYKVQ</sequence>
<feature type="transmembrane region" description="Helical" evidence="1">
    <location>
        <begin position="307"/>
        <end position="326"/>
    </location>
</feature>